<dbReference type="AlphaFoldDB" id="A0A167J331"/>
<accession>A0A167J331</accession>
<evidence type="ECO:0000256" key="2">
    <source>
        <dbReference type="ARBA" id="ARBA00023002"/>
    </source>
</evidence>
<sequence>MYRRYTCSPGVSPDHSIPVEDPATGETLCYVYSTQPRQVREAIVVADETFRSGVWSRASPAHRAKVLTDISRALSDNLEDFIQTESLQTGRCIREMRAQLVRVPEWLDYHAALARTHQGLVLPTQGNLLNYVKRYPLGVVAQITPFNHPLLIAMKKIAPALAAGNSVIVKPSELAPITVLKFAELANRYGLPSGVLAVLPGQGKNVGSLLALDKSVRKVDITAGTVTGRSVSSLVAPTMKSYTAELGGKAPIIVFSDADIPSAVAGTCFSAFVASGQTCVSGTRLLVQEDIAVEFMRQLVGRLDSITQRIGSPQNPASMMGPVISADALKRLEEAIERLDKKEVTFGGKRLTGPSPLDGTDLSKGYFFSPTVVSLESTECEAWEKELFGPILTLVSFKTEEEAVKLANDSEYALGAGIFTSSLDRAHRVAELVDAGVTWVNTWHRNDPSSPWGGWKAGSGIGRENGVEAFESYTQSKSVIINLGSAEERKADDWFADGADGTGKKGPRYG</sequence>
<protein>
    <submittedName>
        <fullName evidence="6">Aldehyde dehydrogenase</fullName>
    </submittedName>
</protein>
<dbReference type="Gene3D" id="3.40.605.10">
    <property type="entry name" value="Aldehyde Dehydrogenase, Chain A, domain 1"/>
    <property type="match status" value="1"/>
</dbReference>
<evidence type="ECO:0000256" key="1">
    <source>
        <dbReference type="ARBA" id="ARBA00009986"/>
    </source>
</evidence>
<dbReference type="PROSITE" id="PS00687">
    <property type="entry name" value="ALDEHYDE_DEHYDR_GLU"/>
    <property type="match status" value="1"/>
</dbReference>
<dbReference type="InterPro" id="IPR029510">
    <property type="entry name" value="Ald_DH_CS_GLU"/>
</dbReference>
<dbReference type="Pfam" id="PF00171">
    <property type="entry name" value="Aldedh"/>
    <property type="match status" value="1"/>
</dbReference>
<dbReference type="InterPro" id="IPR016163">
    <property type="entry name" value="Ald_DH_C"/>
</dbReference>
<dbReference type="InterPro" id="IPR016162">
    <property type="entry name" value="Ald_DH_N"/>
</dbReference>
<dbReference type="SUPFAM" id="SSF53720">
    <property type="entry name" value="ALDH-like"/>
    <property type="match status" value="1"/>
</dbReference>
<reference evidence="6 7" key="1">
    <citation type="journal article" date="2016" name="Mol. Biol. Evol.">
        <title>Comparative Genomics of Early-Diverging Mushroom-Forming Fungi Provides Insights into the Origins of Lignocellulose Decay Capabilities.</title>
        <authorList>
            <person name="Nagy L.G."/>
            <person name="Riley R."/>
            <person name="Tritt A."/>
            <person name="Adam C."/>
            <person name="Daum C."/>
            <person name="Floudas D."/>
            <person name="Sun H."/>
            <person name="Yadav J.S."/>
            <person name="Pangilinan J."/>
            <person name="Larsson K.H."/>
            <person name="Matsuura K."/>
            <person name="Barry K."/>
            <person name="Labutti K."/>
            <person name="Kuo R."/>
            <person name="Ohm R.A."/>
            <person name="Bhattacharya S.S."/>
            <person name="Shirouzu T."/>
            <person name="Yoshinaga Y."/>
            <person name="Martin F.M."/>
            <person name="Grigoriev I.V."/>
            <person name="Hibbett D.S."/>
        </authorList>
    </citation>
    <scope>NUCLEOTIDE SEQUENCE [LARGE SCALE GENOMIC DNA]</scope>
    <source>
        <strain evidence="6 7">TUFC12733</strain>
    </source>
</reference>
<evidence type="ECO:0000256" key="4">
    <source>
        <dbReference type="RuleBase" id="RU003345"/>
    </source>
</evidence>
<dbReference type="OrthoDB" id="310895at2759"/>
<dbReference type="STRING" id="1330018.A0A167J331"/>
<dbReference type="InterPro" id="IPR016161">
    <property type="entry name" value="Ald_DH/histidinol_DH"/>
</dbReference>
<evidence type="ECO:0000256" key="3">
    <source>
        <dbReference type="PROSITE-ProRule" id="PRU10007"/>
    </source>
</evidence>
<dbReference type="FunFam" id="3.40.605.10:FF:000007">
    <property type="entry name" value="NAD/NADP-dependent betaine aldehyde dehydrogenase"/>
    <property type="match status" value="1"/>
</dbReference>
<name>A0A167J331_CALVF</name>
<keyword evidence="7" id="KW-1185">Reference proteome</keyword>
<evidence type="ECO:0000313" key="6">
    <source>
        <dbReference type="EMBL" id="KZO93198.1"/>
    </source>
</evidence>
<evidence type="ECO:0000259" key="5">
    <source>
        <dbReference type="Pfam" id="PF00171"/>
    </source>
</evidence>
<keyword evidence="2 4" id="KW-0560">Oxidoreductase</keyword>
<comment type="similarity">
    <text evidence="1 4">Belongs to the aldehyde dehydrogenase family.</text>
</comment>
<dbReference type="Gene3D" id="3.40.309.10">
    <property type="entry name" value="Aldehyde Dehydrogenase, Chain A, domain 2"/>
    <property type="match status" value="1"/>
</dbReference>
<dbReference type="EMBL" id="KV417303">
    <property type="protein sequence ID" value="KZO93198.1"/>
    <property type="molecule type" value="Genomic_DNA"/>
</dbReference>
<evidence type="ECO:0000313" key="7">
    <source>
        <dbReference type="Proteomes" id="UP000076738"/>
    </source>
</evidence>
<gene>
    <name evidence="6" type="ORF">CALVIDRAFT_546718</name>
</gene>
<feature type="domain" description="Aldehyde dehydrogenase" evidence="5">
    <location>
        <begin position="15"/>
        <end position="479"/>
    </location>
</feature>
<dbReference type="PANTHER" id="PTHR11699">
    <property type="entry name" value="ALDEHYDE DEHYDROGENASE-RELATED"/>
    <property type="match status" value="1"/>
</dbReference>
<proteinExistence type="inferred from homology"/>
<dbReference type="Proteomes" id="UP000076738">
    <property type="component" value="Unassembled WGS sequence"/>
</dbReference>
<dbReference type="InterPro" id="IPR015590">
    <property type="entry name" value="Aldehyde_DH_dom"/>
</dbReference>
<feature type="active site" evidence="3">
    <location>
        <position position="245"/>
    </location>
</feature>
<organism evidence="6 7">
    <name type="scientific">Calocera viscosa (strain TUFC12733)</name>
    <dbReference type="NCBI Taxonomy" id="1330018"/>
    <lineage>
        <taxon>Eukaryota</taxon>
        <taxon>Fungi</taxon>
        <taxon>Dikarya</taxon>
        <taxon>Basidiomycota</taxon>
        <taxon>Agaricomycotina</taxon>
        <taxon>Dacrymycetes</taxon>
        <taxon>Dacrymycetales</taxon>
        <taxon>Dacrymycetaceae</taxon>
        <taxon>Calocera</taxon>
    </lineage>
</organism>
<dbReference type="GO" id="GO:0016620">
    <property type="term" value="F:oxidoreductase activity, acting on the aldehyde or oxo group of donors, NAD or NADP as acceptor"/>
    <property type="evidence" value="ECO:0007669"/>
    <property type="project" value="InterPro"/>
</dbReference>